<dbReference type="InterPro" id="IPR050396">
    <property type="entry name" value="Glycosyltr_51/Transpeptidase"/>
</dbReference>
<dbReference type="EMBL" id="JAFBER010000001">
    <property type="protein sequence ID" value="MBM7643829.1"/>
    <property type="molecule type" value="Genomic_DNA"/>
</dbReference>
<comment type="caution">
    <text evidence="19">The sequence shown here is derived from an EMBL/GenBank/DDBJ whole genome shotgun (WGS) entry which is preliminary data.</text>
</comment>
<keyword evidence="6 16" id="KW-0812">Transmembrane</keyword>
<evidence type="ECO:0000256" key="8">
    <source>
        <dbReference type="ARBA" id="ARBA00022960"/>
    </source>
</evidence>
<keyword evidence="8" id="KW-0133">Cell shape</keyword>
<evidence type="ECO:0000256" key="5">
    <source>
        <dbReference type="ARBA" id="ARBA00022679"/>
    </source>
</evidence>
<evidence type="ECO:0000313" key="20">
    <source>
        <dbReference type="Proteomes" id="UP000808914"/>
    </source>
</evidence>
<accession>A0ABS2PUV1</accession>
<dbReference type="Proteomes" id="UP000808914">
    <property type="component" value="Unassembled WGS sequence"/>
</dbReference>
<dbReference type="NCBIfam" id="TIGR02074">
    <property type="entry name" value="PBP_1a_fam"/>
    <property type="match status" value="1"/>
</dbReference>
<dbReference type="GO" id="GO:0016746">
    <property type="term" value="F:acyltransferase activity"/>
    <property type="evidence" value="ECO:0007669"/>
    <property type="project" value="UniProtKB-KW"/>
</dbReference>
<evidence type="ECO:0000256" key="4">
    <source>
        <dbReference type="ARBA" id="ARBA00022676"/>
    </source>
</evidence>
<keyword evidence="19" id="KW-0012">Acyltransferase</keyword>
<reference evidence="19 20" key="1">
    <citation type="submission" date="2021-01" db="EMBL/GenBank/DDBJ databases">
        <title>Genomic Encyclopedia of Type Strains, Phase IV (KMG-IV): sequencing the most valuable type-strain genomes for metagenomic binning, comparative biology and taxonomic classification.</title>
        <authorList>
            <person name="Goeker M."/>
        </authorList>
    </citation>
    <scope>NUCLEOTIDE SEQUENCE [LARGE SCALE GENOMIC DNA]</scope>
    <source>
        <strain evidence="19 20">DSM 28236</strain>
    </source>
</reference>
<name>A0ABS2PUV1_9BACL</name>
<dbReference type="GO" id="GO:0016757">
    <property type="term" value="F:glycosyltransferase activity"/>
    <property type="evidence" value="ECO:0007669"/>
    <property type="project" value="UniProtKB-KW"/>
</dbReference>
<dbReference type="InterPro" id="IPR012338">
    <property type="entry name" value="Beta-lactam/transpept-like"/>
</dbReference>
<dbReference type="SUPFAM" id="SSF56601">
    <property type="entry name" value="beta-lactamase/transpeptidase-like"/>
    <property type="match status" value="1"/>
</dbReference>
<evidence type="ECO:0000256" key="6">
    <source>
        <dbReference type="ARBA" id="ARBA00022692"/>
    </source>
</evidence>
<keyword evidence="5 19" id="KW-0808">Transferase</keyword>
<evidence type="ECO:0000259" key="18">
    <source>
        <dbReference type="Pfam" id="PF00912"/>
    </source>
</evidence>
<dbReference type="InterPro" id="IPR036950">
    <property type="entry name" value="PBP_transglycosylase"/>
</dbReference>
<keyword evidence="1" id="KW-1003">Cell membrane</keyword>
<evidence type="ECO:0000256" key="9">
    <source>
        <dbReference type="ARBA" id="ARBA00022984"/>
    </source>
</evidence>
<protein>
    <submittedName>
        <fullName evidence="19">Penicillin-binding protein 2A</fullName>
        <ecNumber evidence="19">2.3.2.-</ecNumber>
        <ecNumber evidence="19">2.4.1.129</ecNumber>
    </submittedName>
</protein>
<dbReference type="InterPro" id="IPR023346">
    <property type="entry name" value="Lysozyme-like_dom_sf"/>
</dbReference>
<dbReference type="InterPro" id="IPR001460">
    <property type="entry name" value="PCN-bd_Tpept"/>
</dbReference>
<dbReference type="EC" id="2.3.2.-" evidence="19"/>
<keyword evidence="7" id="KW-0378">Hydrolase</keyword>
<dbReference type="PANTHER" id="PTHR32282:SF32">
    <property type="entry name" value="PENICILLIN-BINDING PROTEIN 2A"/>
    <property type="match status" value="1"/>
</dbReference>
<dbReference type="Pfam" id="PF00905">
    <property type="entry name" value="Transpeptidase"/>
    <property type="match status" value="1"/>
</dbReference>
<evidence type="ECO:0000256" key="13">
    <source>
        <dbReference type="ARBA" id="ARBA00023316"/>
    </source>
</evidence>
<keyword evidence="20" id="KW-1185">Reference proteome</keyword>
<evidence type="ECO:0000313" key="19">
    <source>
        <dbReference type="EMBL" id="MBM7643829.1"/>
    </source>
</evidence>
<keyword evidence="13" id="KW-0961">Cell wall biogenesis/degradation</keyword>
<evidence type="ECO:0000256" key="12">
    <source>
        <dbReference type="ARBA" id="ARBA00023268"/>
    </source>
</evidence>
<evidence type="ECO:0000256" key="2">
    <source>
        <dbReference type="ARBA" id="ARBA00022645"/>
    </source>
</evidence>
<organism evidence="19 20">
    <name type="scientific">Scopulibacillus daqui</name>
    <dbReference type="NCBI Taxonomy" id="1469162"/>
    <lineage>
        <taxon>Bacteria</taxon>
        <taxon>Bacillati</taxon>
        <taxon>Bacillota</taxon>
        <taxon>Bacilli</taxon>
        <taxon>Bacillales</taxon>
        <taxon>Sporolactobacillaceae</taxon>
        <taxon>Scopulibacillus</taxon>
    </lineage>
</organism>
<feature type="domain" description="Glycosyl transferase family 51" evidence="18">
    <location>
        <begin position="53"/>
        <end position="226"/>
    </location>
</feature>
<keyword evidence="9" id="KW-0573">Peptidoglycan synthesis</keyword>
<keyword evidence="12" id="KW-0511">Multifunctional enzyme</keyword>
<feature type="transmembrane region" description="Helical" evidence="16">
    <location>
        <begin position="7"/>
        <end position="29"/>
    </location>
</feature>
<gene>
    <name evidence="19" type="ORF">JOD45_000020</name>
</gene>
<dbReference type="EC" id="2.4.1.129" evidence="19"/>
<dbReference type="Gene3D" id="1.10.3810.10">
    <property type="entry name" value="Biosynthetic peptidoglycan transglycosylase-like"/>
    <property type="match status" value="1"/>
</dbReference>
<dbReference type="Pfam" id="PF00912">
    <property type="entry name" value="Transgly"/>
    <property type="match status" value="1"/>
</dbReference>
<dbReference type="PANTHER" id="PTHR32282">
    <property type="entry name" value="BINDING PROTEIN TRANSPEPTIDASE, PUTATIVE-RELATED"/>
    <property type="match status" value="1"/>
</dbReference>
<keyword evidence="11 16" id="KW-0472">Membrane</keyword>
<keyword evidence="3" id="KW-0645">Protease</keyword>
<feature type="domain" description="Penicillin-binding protein transpeptidase" evidence="17">
    <location>
        <begin position="320"/>
        <end position="593"/>
    </location>
</feature>
<evidence type="ECO:0000256" key="14">
    <source>
        <dbReference type="ARBA" id="ARBA00034000"/>
    </source>
</evidence>
<dbReference type="SUPFAM" id="SSF53955">
    <property type="entry name" value="Lysozyme-like"/>
    <property type="match status" value="1"/>
</dbReference>
<dbReference type="RefSeq" id="WP_239548967.1">
    <property type="nucleotide sequence ID" value="NZ_JAFBER010000001.1"/>
</dbReference>
<evidence type="ECO:0000256" key="11">
    <source>
        <dbReference type="ARBA" id="ARBA00023136"/>
    </source>
</evidence>
<keyword evidence="4 19" id="KW-0328">Glycosyltransferase</keyword>
<evidence type="ECO:0000256" key="16">
    <source>
        <dbReference type="SAM" id="Phobius"/>
    </source>
</evidence>
<dbReference type="Gene3D" id="3.40.710.10">
    <property type="entry name" value="DD-peptidase/beta-lactamase superfamily"/>
    <property type="match status" value="1"/>
</dbReference>
<keyword evidence="10 16" id="KW-1133">Transmembrane helix</keyword>
<proteinExistence type="predicted"/>
<sequence length="718" mass="80030">MLKKVLIAFELILGVFILGIFGYIVIIFAGDLMINKQDLVMDTASKIVDENGHTISSLFIENRKPVSIDQIPKHVQEAFVSAEDTRFYKHHGIDVRGIFRALGKDILTGSKAQGGSTITQQLAKRVFLTSQKSVFRKVKEMIIALTLERRYSKPQILEMYLNQAYFGEGAYGIQAASKYFFNKDVSDLTVEEGATLAALMKSPVQYSPVAHPKQSLERRNLILSLMAKQGYISPQEAVRLKGKTLGLNIEKKTDQPEYYTYIDMVLDEAKKKYHLSNREVLTGGYKIVVPMDIEAQKASYERFKDNKYFRGSNPHQSPQGAFVLMDPKTGGVMAVQGGRDYVRKGLNRVDIKRQPASTFKPLAVYGPALDSGKYQPYSLLTDKKITYHKYHDYTPTNYNHVYTGKMTMYDALTISANAPAVWLLNQMGVDYSKQYLDKLGLRIPDRGLAIALGGLKEGVTPLQLTEAFSSFPNNGTKVKPYFIQAIYDSNGDLVAHAKTDTTKVFRKQTAWYMTEMLRNVVKNGTGKQGHVNTALAGKTGSTAYGTKGLGNAWFAGYTPRAVGAVWIGYDKTTKEQYLTGGSGDAAMLFKDIINDLPDQQNLSFHKPSGVDSLDTPIRLGKITDLRADGTIGHMGLPAVKLTWTPLKDDRVVYHIYQMKDGTKTQIGEVTGKGEFVADYINPLHSGSFEVVPYNPQTKHEGKPSSKEKVDWVPKFLRG</sequence>
<comment type="catalytic activity">
    <reaction evidence="14">
        <text>Preferential cleavage: (Ac)2-L-Lys-D-Ala-|-D-Ala. Also transpeptidation of peptidyl-alanyl moieties that are N-acyl substituents of D-alanine.</text>
        <dbReference type="EC" id="3.4.16.4"/>
    </reaction>
</comment>
<comment type="catalytic activity">
    <reaction evidence="15">
        <text>[GlcNAc-(1-&gt;4)-Mur2Ac(oyl-L-Ala-gamma-D-Glu-L-Lys-D-Ala-D-Ala)](n)-di-trans,octa-cis-undecaprenyl diphosphate + beta-D-GlcNAc-(1-&gt;4)-Mur2Ac(oyl-L-Ala-gamma-D-Glu-L-Lys-D-Ala-D-Ala)-di-trans,octa-cis-undecaprenyl diphosphate = [GlcNAc-(1-&gt;4)-Mur2Ac(oyl-L-Ala-gamma-D-Glu-L-Lys-D-Ala-D-Ala)](n+1)-di-trans,octa-cis-undecaprenyl diphosphate + di-trans,octa-cis-undecaprenyl diphosphate + H(+)</text>
        <dbReference type="Rhea" id="RHEA:23708"/>
        <dbReference type="Rhea" id="RHEA-COMP:9602"/>
        <dbReference type="Rhea" id="RHEA-COMP:9603"/>
        <dbReference type="ChEBI" id="CHEBI:15378"/>
        <dbReference type="ChEBI" id="CHEBI:58405"/>
        <dbReference type="ChEBI" id="CHEBI:60033"/>
        <dbReference type="ChEBI" id="CHEBI:78435"/>
        <dbReference type="EC" id="2.4.99.28"/>
    </reaction>
</comment>
<evidence type="ECO:0000259" key="17">
    <source>
        <dbReference type="Pfam" id="PF00905"/>
    </source>
</evidence>
<evidence type="ECO:0000256" key="1">
    <source>
        <dbReference type="ARBA" id="ARBA00022475"/>
    </source>
</evidence>
<evidence type="ECO:0000256" key="7">
    <source>
        <dbReference type="ARBA" id="ARBA00022801"/>
    </source>
</evidence>
<keyword evidence="2" id="KW-0121">Carboxypeptidase</keyword>
<evidence type="ECO:0000256" key="10">
    <source>
        <dbReference type="ARBA" id="ARBA00022989"/>
    </source>
</evidence>
<evidence type="ECO:0000256" key="3">
    <source>
        <dbReference type="ARBA" id="ARBA00022670"/>
    </source>
</evidence>
<dbReference type="InterPro" id="IPR001264">
    <property type="entry name" value="Glyco_trans_51"/>
</dbReference>
<evidence type="ECO:0000256" key="15">
    <source>
        <dbReference type="ARBA" id="ARBA00049902"/>
    </source>
</evidence>